<accession>A0A0W0GFT4</accession>
<feature type="compositionally biased region" description="Polar residues" evidence="1">
    <location>
        <begin position="112"/>
        <end position="124"/>
    </location>
</feature>
<dbReference type="Proteomes" id="UP000054988">
    <property type="component" value="Unassembled WGS sequence"/>
</dbReference>
<dbReference type="AlphaFoldDB" id="A0A0W0GFT4"/>
<name>A0A0W0GFT4_MONRR</name>
<organism evidence="2 3">
    <name type="scientific">Moniliophthora roreri</name>
    <name type="common">Frosty pod rot fungus</name>
    <name type="synonym">Monilia roreri</name>
    <dbReference type="NCBI Taxonomy" id="221103"/>
    <lineage>
        <taxon>Eukaryota</taxon>
        <taxon>Fungi</taxon>
        <taxon>Dikarya</taxon>
        <taxon>Basidiomycota</taxon>
        <taxon>Agaricomycotina</taxon>
        <taxon>Agaricomycetes</taxon>
        <taxon>Agaricomycetidae</taxon>
        <taxon>Agaricales</taxon>
        <taxon>Marasmiineae</taxon>
        <taxon>Marasmiaceae</taxon>
        <taxon>Moniliophthora</taxon>
    </lineage>
</organism>
<proteinExistence type="predicted"/>
<reference evidence="2 3" key="1">
    <citation type="submission" date="2015-12" db="EMBL/GenBank/DDBJ databases">
        <title>Draft genome sequence of Moniliophthora roreri, the causal agent of frosty pod rot of cacao.</title>
        <authorList>
            <person name="Aime M.C."/>
            <person name="Diaz-Valderrama J.R."/>
            <person name="Kijpornyongpan T."/>
            <person name="Phillips-Mora W."/>
        </authorList>
    </citation>
    <scope>NUCLEOTIDE SEQUENCE [LARGE SCALE GENOMIC DNA]</scope>
    <source>
        <strain evidence="2 3">MCA 2952</strain>
    </source>
</reference>
<gene>
    <name evidence="2" type="ORF">WG66_27</name>
</gene>
<evidence type="ECO:0000313" key="2">
    <source>
        <dbReference type="EMBL" id="KTB47394.1"/>
    </source>
</evidence>
<dbReference type="EMBL" id="LATX01000022">
    <property type="protein sequence ID" value="KTB47394.1"/>
    <property type="molecule type" value="Genomic_DNA"/>
</dbReference>
<protein>
    <submittedName>
        <fullName evidence="2">Uncharacterized protein</fullName>
    </submittedName>
</protein>
<evidence type="ECO:0000256" key="1">
    <source>
        <dbReference type="SAM" id="MobiDB-lite"/>
    </source>
</evidence>
<evidence type="ECO:0000313" key="3">
    <source>
        <dbReference type="Proteomes" id="UP000054988"/>
    </source>
</evidence>
<comment type="caution">
    <text evidence="2">The sequence shown here is derived from an EMBL/GenBank/DDBJ whole genome shotgun (WGS) entry which is preliminary data.</text>
</comment>
<feature type="region of interest" description="Disordered" evidence="1">
    <location>
        <begin position="112"/>
        <end position="134"/>
    </location>
</feature>
<sequence length="134" mass="15304">MEASFDTAYTYSEDIPRVIVKYPIKKNTWTSSSRALKDGVVVLEDRLTRFTLYPEIARTPAIRLAWSLDNLKLLEAWRLQGSGKVSKVKLGCSFRIDTPIFKLKAYKLSLPHRSTSKTPSSLSRATFRAHDLLR</sequence>